<gene>
    <name evidence="1" type="ORF">MTR67_043995</name>
</gene>
<reference evidence="1" key="1">
    <citation type="submission" date="2023-08" db="EMBL/GenBank/DDBJ databases">
        <title>A de novo genome assembly of Solanum verrucosum Schlechtendal, a Mexican diploid species geographically isolated from the other diploid A-genome species in potato relatives.</title>
        <authorList>
            <person name="Hosaka K."/>
        </authorList>
    </citation>
    <scope>NUCLEOTIDE SEQUENCE</scope>
    <source>
        <tissue evidence="1">Young leaves</tissue>
    </source>
</reference>
<feature type="non-terminal residue" evidence="1">
    <location>
        <position position="89"/>
    </location>
</feature>
<keyword evidence="2" id="KW-1185">Reference proteome</keyword>
<name>A0AAF0URD4_SOLVR</name>
<evidence type="ECO:0000313" key="2">
    <source>
        <dbReference type="Proteomes" id="UP001234989"/>
    </source>
</evidence>
<proteinExistence type="predicted"/>
<dbReference type="EMBL" id="CP133621">
    <property type="protein sequence ID" value="WMV50610.1"/>
    <property type="molecule type" value="Genomic_DNA"/>
</dbReference>
<dbReference type="AlphaFoldDB" id="A0AAF0URD4"/>
<protein>
    <submittedName>
        <fullName evidence="1">Uncharacterized protein</fullName>
    </submittedName>
</protein>
<evidence type="ECO:0000313" key="1">
    <source>
        <dbReference type="EMBL" id="WMV50610.1"/>
    </source>
</evidence>
<organism evidence="1 2">
    <name type="scientific">Solanum verrucosum</name>
    <dbReference type="NCBI Taxonomy" id="315347"/>
    <lineage>
        <taxon>Eukaryota</taxon>
        <taxon>Viridiplantae</taxon>
        <taxon>Streptophyta</taxon>
        <taxon>Embryophyta</taxon>
        <taxon>Tracheophyta</taxon>
        <taxon>Spermatophyta</taxon>
        <taxon>Magnoliopsida</taxon>
        <taxon>eudicotyledons</taxon>
        <taxon>Gunneridae</taxon>
        <taxon>Pentapetalae</taxon>
        <taxon>asterids</taxon>
        <taxon>lamiids</taxon>
        <taxon>Solanales</taxon>
        <taxon>Solanaceae</taxon>
        <taxon>Solanoideae</taxon>
        <taxon>Solaneae</taxon>
        <taxon>Solanum</taxon>
    </lineage>
</organism>
<sequence length="89" mass="9713">MSTANMVVHALSQLSMSSVSHIENGKKELVCDIHRLDRLGVFLVDSEDSGIIIQNGSESSIVSDVKAKKDLDPTTVELKKAIYENVVEV</sequence>
<dbReference type="Proteomes" id="UP001234989">
    <property type="component" value="Chromosome 10"/>
</dbReference>
<accession>A0AAF0URD4</accession>